<keyword evidence="3" id="KW-1185">Reference proteome</keyword>
<dbReference type="EMBL" id="JBHSAY010000006">
    <property type="protein sequence ID" value="MFC4131223.1"/>
    <property type="molecule type" value="Genomic_DNA"/>
</dbReference>
<dbReference type="RefSeq" id="WP_253754550.1">
    <property type="nucleotide sequence ID" value="NZ_JAMZDZ010000001.1"/>
</dbReference>
<feature type="signal peptide" evidence="1">
    <location>
        <begin position="1"/>
        <end position="29"/>
    </location>
</feature>
<organism evidence="2 3">
    <name type="scientific">Hamadaea flava</name>
    <dbReference type="NCBI Taxonomy" id="1742688"/>
    <lineage>
        <taxon>Bacteria</taxon>
        <taxon>Bacillati</taxon>
        <taxon>Actinomycetota</taxon>
        <taxon>Actinomycetes</taxon>
        <taxon>Micromonosporales</taxon>
        <taxon>Micromonosporaceae</taxon>
        <taxon>Hamadaea</taxon>
    </lineage>
</organism>
<reference evidence="3" key="1">
    <citation type="journal article" date="2019" name="Int. J. Syst. Evol. Microbiol.">
        <title>The Global Catalogue of Microorganisms (GCM) 10K type strain sequencing project: providing services to taxonomists for standard genome sequencing and annotation.</title>
        <authorList>
            <consortium name="The Broad Institute Genomics Platform"/>
            <consortium name="The Broad Institute Genome Sequencing Center for Infectious Disease"/>
            <person name="Wu L."/>
            <person name="Ma J."/>
        </authorList>
    </citation>
    <scope>NUCLEOTIDE SEQUENCE [LARGE SCALE GENOMIC DNA]</scope>
    <source>
        <strain evidence="3">CGMCC 4.7289</strain>
    </source>
</reference>
<dbReference type="InterPro" id="IPR006311">
    <property type="entry name" value="TAT_signal"/>
</dbReference>
<protein>
    <recommendedName>
        <fullName evidence="4">Secreted protein</fullName>
    </recommendedName>
</protein>
<dbReference type="PROSITE" id="PS51318">
    <property type="entry name" value="TAT"/>
    <property type="match status" value="1"/>
</dbReference>
<sequence>MSFRFTRRAALICVAVAAMTALPAAPALATAAPVVDVDLVTIHEDAADVLTSDQFSTQSPNELLVAMFSADGPSSGNGTQVVSGVTGCGLTWTEVGTANDYPGIAAVFSAYATSTVTDCQVSGDLDYAFDGMVHILSFTGAASQITEVHALSTYYGDAGFAAVRVPADNSRVYQVGHNWGAAEVPTPVGGDTQRPQQEVPASVLSVYLSDYGDTSYVAQIDDPLAATPTGTDQYSGLALWFPSEADGGINSVGFAVAPAS</sequence>
<evidence type="ECO:0008006" key="4">
    <source>
        <dbReference type="Google" id="ProtNLM"/>
    </source>
</evidence>
<comment type="caution">
    <text evidence="2">The sequence shown here is derived from an EMBL/GenBank/DDBJ whole genome shotgun (WGS) entry which is preliminary data.</text>
</comment>
<keyword evidence="1" id="KW-0732">Signal</keyword>
<evidence type="ECO:0000256" key="1">
    <source>
        <dbReference type="SAM" id="SignalP"/>
    </source>
</evidence>
<evidence type="ECO:0000313" key="3">
    <source>
        <dbReference type="Proteomes" id="UP001595816"/>
    </source>
</evidence>
<evidence type="ECO:0000313" key="2">
    <source>
        <dbReference type="EMBL" id="MFC4131223.1"/>
    </source>
</evidence>
<name>A0ABV8LLQ3_9ACTN</name>
<proteinExistence type="predicted"/>
<dbReference type="Proteomes" id="UP001595816">
    <property type="component" value="Unassembled WGS sequence"/>
</dbReference>
<accession>A0ABV8LLQ3</accession>
<feature type="chain" id="PRO_5046556262" description="Secreted protein" evidence="1">
    <location>
        <begin position="30"/>
        <end position="260"/>
    </location>
</feature>
<gene>
    <name evidence="2" type="ORF">ACFOZ4_11475</name>
</gene>